<dbReference type="Pfam" id="PF11986">
    <property type="entry name" value="PB1-F2"/>
    <property type="match status" value="1"/>
</dbReference>
<name>A0A7D0TQI7_9INFA</name>
<protein>
    <submittedName>
        <fullName evidence="3">PB1-F2 protein</fullName>
    </submittedName>
</protein>
<dbReference type="EMBL" id="MN934025">
    <property type="protein sequence ID" value="QHG08396.1"/>
    <property type="molecule type" value="Viral_cRNA"/>
</dbReference>
<evidence type="ECO:0000313" key="2">
    <source>
        <dbReference type="EMBL" id="QHG08380.1"/>
    </source>
</evidence>
<dbReference type="InterPro" id="IPR021045">
    <property type="entry name" value="Flu_proapoptotic_PB1-F2"/>
</dbReference>
<dbReference type="EMBL" id="MN934015">
    <property type="protein sequence ID" value="QHG08380.1"/>
    <property type="molecule type" value="Viral_cRNA"/>
</dbReference>
<evidence type="ECO:0000256" key="1">
    <source>
        <dbReference type="ARBA" id="ARBA00023200"/>
    </source>
</evidence>
<keyword evidence="1" id="KW-1035">Host cytoplasm</keyword>
<proteinExistence type="predicted"/>
<evidence type="ECO:0000313" key="3">
    <source>
        <dbReference type="EMBL" id="QHG08396.1"/>
    </source>
</evidence>
<reference evidence="3" key="1">
    <citation type="journal article" date="2020" name="Transbound. Emerg. Dis.">
        <title>Diversity of influenza A viruses retrieved from respiratory disease outbreaks and subclinically infected herds in Spain (2017-2019).</title>
        <authorList>
            <person name="Sosa Portugal S."/>
            <person name="Cortey M."/>
            <person name="Tello M."/>
            <person name="Casanovas C."/>
            <person name="Mesonero-Escuredo S."/>
            <person name="Barrabes S."/>
            <person name="Pineda P."/>
            <person name="Wacheck S."/>
            <person name="Martin-Valls G."/>
            <person name="Mateu E."/>
        </authorList>
    </citation>
    <scope>NUCLEOTIDE SEQUENCE</scope>
    <source>
        <strain evidence="2">A/swine/Spain/085/2018</strain>
        <strain evidence="3">A/swine/Spain/BM130/2018</strain>
    </source>
</reference>
<sequence length="57" mass="6654">MEQGQDILWTRSTEHINIQKGEDGQQTQRLGHPSLTLLMGHYLMTMNQADMHRQTVF</sequence>
<organism evidence="3">
    <name type="scientific">Influenza A virus</name>
    <dbReference type="NCBI Taxonomy" id="11320"/>
    <lineage>
        <taxon>Viruses</taxon>
        <taxon>Riboviria</taxon>
        <taxon>Orthornavirae</taxon>
        <taxon>Negarnaviricota</taxon>
        <taxon>Polyploviricotina</taxon>
        <taxon>Insthoviricetes</taxon>
        <taxon>Articulavirales</taxon>
        <taxon>Orthomyxoviridae</taxon>
        <taxon>Alphainfluenzavirus</taxon>
        <taxon>Alphainfluenzavirus influenzae</taxon>
    </lineage>
</organism>
<accession>A0A7D0TQI7</accession>
<gene>
    <name evidence="3" type="primary">PB1-F2</name>
</gene>
<dbReference type="Proteomes" id="UP001396786">
    <property type="component" value="Genome"/>
</dbReference>